<reference evidence="1" key="1">
    <citation type="submission" date="2025-08" db="UniProtKB">
        <authorList>
            <consortium name="RefSeq"/>
        </authorList>
    </citation>
    <scope>IDENTIFICATION</scope>
    <source>
        <tissue evidence="1">Whole insect</tissue>
    </source>
</reference>
<dbReference type="GO" id="GO:0043161">
    <property type="term" value="P:proteasome-mediated ubiquitin-dependent protein catabolic process"/>
    <property type="evidence" value="ECO:0007669"/>
    <property type="project" value="TreeGrafter"/>
</dbReference>
<dbReference type="AlphaFoldDB" id="A0A6P7GG64"/>
<dbReference type="InterPro" id="IPR004162">
    <property type="entry name" value="SINA-like_animal"/>
</dbReference>
<dbReference type="GO" id="GO:0031624">
    <property type="term" value="F:ubiquitin conjugating enzyme binding"/>
    <property type="evidence" value="ECO:0007669"/>
    <property type="project" value="TreeGrafter"/>
</dbReference>
<dbReference type="SUPFAM" id="SSF49599">
    <property type="entry name" value="TRAF domain-like"/>
    <property type="match status" value="2"/>
</dbReference>
<name>A0A6P7GG64_DIAVI</name>
<dbReference type="GO" id="GO:0005737">
    <property type="term" value="C:cytoplasm"/>
    <property type="evidence" value="ECO:0007669"/>
    <property type="project" value="TreeGrafter"/>
</dbReference>
<proteinExistence type="predicted"/>
<dbReference type="GO" id="GO:0061630">
    <property type="term" value="F:ubiquitin protein ligase activity"/>
    <property type="evidence" value="ECO:0007669"/>
    <property type="project" value="TreeGrafter"/>
</dbReference>
<dbReference type="PANTHER" id="PTHR45877">
    <property type="entry name" value="E3 UBIQUITIN-PROTEIN LIGASE SIAH2"/>
    <property type="match status" value="1"/>
</dbReference>
<dbReference type="InParanoid" id="A0A6P7GG64"/>
<evidence type="ECO:0000313" key="1">
    <source>
        <dbReference type="RefSeq" id="XP_028148696.1"/>
    </source>
</evidence>
<gene>
    <name evidence="1" type="primary">LOC114342106</name>
</gene>
<dbReference type="GO" id="GO:0016567">
    <property type="term" value="P:protein ubiquitination"/>
    <property type="evidence" value="ECO:0007669"/>
    <property type="project" value="UniProtKB-UniPathway"/>
</dbReference>
<dbReference type="UniPathway" id="UPA00143"/>
<organism evidence="1">
    <name type="scientific">Diabrotica virgifera virgifera</name>
    <name type="common">western corn rootworm</name>
    <dbReference type="NCBI Taxonomy" id="50390"/>
    <lineage>
        <taxon>Eukaryota</taxon>
        <taxon>Metazoa</taxon>
        <taxon>Ecdysozoa</taxon>
        <taxon>Arthropoda</taxon>
        <taxon>Hexapoda</taxon>
        <taxon>Insecta</taxon>
        <taxon>Pterygota</taxon>
        <taxon>Neoptera</taxon>
        <taxon>Endopterygota</taxon>
        <taxon>Coleoptera</taxon>
        <taxon>Polyphaga</taxon>
        <taxon>Cucujiformia</taxon>
        <taxon>Chrysomeloidea</taxon>
        <taxon>Chrysomelidae</taxon>
        <taxon>Galerucinae</taxon>
        <taxon>Diabroticina</taxon>
        <taxon>Diabroticites</taxon>
        <taxon>Diabrotica</taxon>
    </lineage>
</organism>
<sequence>MAFIIPNNVLETLICSYCHKFLSVKPIIVYPNRDVECGRCAVTQKQKKRRSGVESLYGKIIEKCLFKCINRFDGCRELLTCAQVPHHEKVCLEKIHKCPTCFEEMTSFLMLRHFHSKHEDAILDSSAFVFNLDHYSEVSSIYLYPEEDNLFFLYISYSKSENTIKFELVYMGSDKQASNIYHQFTVTSENKEFNIKCSSKPSCINDFSVVDVSNMSRLIYVKFKLIYQNLKFCTITENLNASSSSINNSLEISNLNQVETNPTNQIFTLTPNLGFALNLQFPPEYNPQCFSCKEICIYALNASQTSEAYYHSPIRNDYLCLYCFLWLTNNEKIKDYHFYVKHSTPSAFRSRFCKWNCGQHFKFGEILSHEIFCEKRIQYYNCPVQNCSIQNFALPLTNHLKNDHNYTVFASSIFEITALPVKCFVFVQDQIIHFQLTSQNDYRMDCKIVTNDKIRQLEWKPYVLFFSGDTLTSLGNLPSFSRINCAWKVKIVLMKNE</sequence>
<dbReference type="PANTHER" id="PTHR45877:SF2">
    <property type="entry name" value="E3 UBIQUITIN-PROTEIN LIGASE SINA-RELATED"/>
    <property type="match status" value="1"/>
</dbReference>
<accession>A0A6P7GG64</accession>
<dbReference type="RefSeq" id="XP_028148696.1">
    <property type="nucleotide sequence ID" value="XM_028292895.1"/>
</dbReference>
<protein>
    <submittedName>
        <fullName evidence="1">Uncharacterized protein LOC114342106</fullName>
    </submittedName>
</protein>